<proteinExistence type="predicted"/>
<feature type="transmembrane region" description="Helical" evidence="1">
    <location>
        <begin position="6"/>
        <end position="28"/>
    </location>
</feature>
<dbReference type="EMBL" id="JADNYJ010000064">
    <property type="protein sequence ID" value="KAF8894359.1"/>
    <property type="molecule type" value="Genomic_DNA"/>
</dbReference>
<accession>A0A9P5NK11</accession>
<dbReference type="Proteomes" id="UP000724874">
    <property type="component" value="Unassembled WGS sequence"/>
</dbReference>
<keyword evidence="1" id="KW-1133">Transmembrane helix</keyword>
<keyword evidence="1" id="KW-0472">Membrane</keyword>
<evidence type="ECO:0000313" key="2">
    <source>
        <dbReference type="EMBL" id="KAF8894359.1"/>
    </source>
</evidence>
<protein>
    <submittedName>
        <fullName evidence="2">Uncharacterized protein</fullName>
    </submittedName>
</protein>
<evidence type="ECO:0000313" key="3">
    <source>
        <dbReference type="Proteomes" id="UP000724874"/>
    </source>
</evidence>
<keyword evidence="3" id="KW-1185">Reference proteome</keyword>
<evidence type="ECO:0000256" key="1">
    <source>
        <dbReference type="SAM" id="Phobius"/>
    </source>
</evidence>
<sequence>MLPLEERVFIEAILCAVAYGLVLSVYISCCQSLLESGKKRYTLRHKVSLLVYTTLILALWFATYCSPWGWPFRFF</sequence>
<reference evidence="2" key="1">
    <citation type="submission" date="2020-11" db="EMBL/GenBank/DDBJ databases">
        <authorList>
            <consortium name="DOE Joint Genome Institute"/>
            <person name="Ahrendt S."/>
            <person name="Riley R."/>
            <person name="Andreopoulos W."/>
            <person name="LaButti K."/>
            <person name="Pangilinan J."/>
            <person name="Ruiz-duenas F.J."/>
            <person name="Barrasa J.M."/>
            <person name="Sanchez-Garcia M."/>
            <person name="Camarero S."/>
            <person name="Miyauchi S."/>
            <person name="Serrano A."/>
            <person name="Linde D."/>
            <person name="Babiker R."/>
            <person name="Drula E."/>
            <person name="Ayuso-Fernandez I."/>
            <person name="Pacheco R."/>
            <person name="Padilla G."/>
            <person name="Ferreira P."/>
            <person name="Barriuso J."/>
            <person name="Kellner H."/>
            <person name="Castanera R."/>
            <person name="Alfaro M."/>
            <person name="Ramirez L."/>
            <person name="Pisabarro A.G."/>
            <person name="Kuo A."/>
            <person name="Tritt A."/>
            <person name="Lipzen A."/>
            <person name="He G."/>
            <person name="Yan M."/>
            <person name="Ng V."/>
            <person name="Cullen D."/>
            <person name="Martin F."/>
            <person name="Rosso M.-N."/>
            <person name="Henrissat B."/>
            <person name="Hibbett D."/>
            <person name="Martinez A.T."/>
            <person name="Grigoriev I.V."/>
        </authorList>
    </citation>
    <scope>NUCLEOTIDE SEQUENCE</scope>
    <source>
        <strain evidence="2">AH 44721</strain>
    </source>
</reference>
<organism evidence="2 3">
    <name type="scientific">Gymnopilus junonius</name>
    <name type="common">Spectacular rustgill mushroom</name>
    <name type="synonym">Gymnopilus spectabilis subsp. junonius</name>
    <dbReference type="NCBI Taxonomy" id="109634"/>
    <lineage>
        <taxon>Eukaryota</taxon>
        <taxon>Fungi</taxon>
        <taxon>Dikarya</taxon>
        <taxon>Basidiomycota</taxon>
        <taxon>Agaricomycotina</taxon>
        <taxon>Agaricomycetes</taxon>
        <taxon>Agaricomycetidae</taxon>
        <taxon>Agaricales</taxon>
        <taxon>Agaricineae</taxon>
        <taxon>Hymenogastraceae</taxon>
        <taxon>Gymnopilus</taxon>
    </lineage>
</organism>
<keyword evidence="1" id="KW-0812">Transmembrane</keyword>
<dbReference type="AlphaFoldDB" id="A0A9P5NK11"/>
<feature type="non-terminal residue" evidence="2">
    <location>
        <position position="1"/>
    </location>
</feature>
<comment type="caution">
    <text evidence="2">The sequence shown here is derived from an EMBL/GenBank/DDBJ whole genome shotgun (WGS) entry which is preliminary data.</text>
</comment>
<feature type="transmembrane region" description="Helical" evidence="1">
    <location>
        <begin position="49"/>
        <end position="70"/>
    </location>
</feature>
<name>A0A9P5NK11_GYMJU</name>
<gene>
    <name evidence="2" type="ORF">CPB84DRAFT_1782877</name>
</gene>